<feature type="compositionally biased region" description="Polar residues" evidence="6">
    <location>
        <begin position="162"/>
        <end position="190"/>
    </location>
</feature>
<keyword evidence="5" id="KW-0067">ATP-binding</keyword>
<protein>
    <recommendedName>
        <fullName evidence="7">Protein kinase domain-containing protein</fullName>
    </recommendedName>
</protein>
<evidence type="ECO:0000259" key="7">
    <source>
        <dbReference type="PROSITE" id="PS50011"/>
    </source>
</evidence>
<name>A0AAE0C6E7_9CHLO</name>
<dbReference type="GO" id="GO:0000922">
    <property type="term" value="C:spindle pole"/>
    <property type="evidence" value="ECO:0007669"/>
    <property type="project" value="TreeGrafter"/>
</dbReference>
<comment type="caution">
    <text evidence="8">The sequence shown here is derived from an EMBL/GenBank/DDBJ whole genome shotgun (WGS) entry which is preliminary data.</text>
</comment>
<dbReference type="PANTHER" id="PTHR24345">
    <property type="entry name" value="SERINE/THREONINE-PROTEIN KINASE PLK"/>
    <property type="match status" value="1"/>
</dbReference>
<dbReference type="GO" id="GO:0007052">
    <property type="term" value="P:mitotic spindle organization"/>
    <property type="evidence" value="ECO:0007669"/>
    <property type="project" value="TreeGrafter"/>
</dbReference>
<dbReference type="GO" id="GO:0005737">
    <property type="term" value="C:cytoplasm"/>
    <property type="evidence" value="ECO:0007669"/>
    <property type="project" value="TreeGrafter"/>
</dbReference>
<dbReference type="InterPro" id="IPR000719">
    <property type="entry name" value="Prot_kinase_dom"/>
</dbReference>
<keyword evidence="2" id="KW-0808">Transferase</keyword>
<keyword evidence="9" id="KW-1185">Reference proteome</keyword>
<reference evidence="8 9" key="1">
    <citation type="journal article" date="2015" name="Genome Biol. Evol.">
        <title>Comparative Genomics of a Bacterivorous Green Alga Reveals Evolutionary Causalities and Consequences of Phago-Mixotrophic Mode of Nutrition.</title>
        <authorList>
            <person name="Burns J.A."/>
            <person name="Paasch A."/>
            <person name="Narechania A."/>
            <person name="Kim E."/>
        </authorList>
    </citation>
    <scope>NUCLEOTIDE SEQUENCE [LARGE SCALE GENOMIC DNA]</scope>
    <source>
        <strain evidence="8 9">PLY_AMNH</strain>
    </source>
</reference>
<organism evidence="8 9">
    <name type="scientific">Cymbomonas tetramitiformis</name>
    <dbReference type="NCBI Taxonomy" id="36881"/>
    <lineage>
        <taxon>Eukaryota</taxon>
        <taxon>Viridiplantae</taxon>
        <taxon>Chlorophyta</taxon>
        <taxon>Pyramimonadophyceae</taxon>
        <taxon>Pyramimonadales</taxon>
        <taxon>Pyramimonadaceae</taxon>
        <taxon>Cymbomonas</taxon>
    </lineage>
</organism>
<evidence type="ECO:0000256" key="1">
    <source>
        <dbReference type="ARBA" id="ARBA00022527"/>
    </source>
</evidence>
<evidence type="ECO:0000256" key="4">
    <source>
        <dbReference type="ARBA" id="ARBA00022777"/>
    </source>
</evidence>
<proteinExistence type="predicted"/>
<evidence type="ECO:0000313" key="9">
    <source>
        <dbReference type="Proteomes" id="UP001190700"/>
    </source>
</evidence>
<dbReference type="SUPFAM" id="SSF56112">
    <property type="entry name" value="Protein kinase-like (PK-like)"/>
    <property type="match status" value="1"/>
</dbReference>
<evidence type="ECO:0000256" key="6">
    <source>
        <dbReference type="SAM" id="MobiDB-lite"/>
    </source>
</evidence>
<dbReference type="GO" id="GO:0005524">
    <property type="term" value="F:ATP binding"/>
    <property type="evidence" value="ECO:0007669"/>
    <property type="project" value="UniProtKB-KW"/>
</dbReference>
<feature type="compositionally biased region" description="Polar residues" evidence="6">
    <location>
        <begin position="217"/>
        <end position="230"/>
    </location>
</feature>
<feature type="compositionally biased region" description="Low complexity" evidence="6">
    <location>
        <begin position="264"/>
        <end position="282"/>
    </location>
</feature>
<dbReference type="Gene3D" id="1.10.510.10">
    <property type="entry name" value="Transferase(Phosphotransferase) domain 1"/>
    <property type="match status" value="1"/>
</dbReference>
<evidence type="ECO:0000256" key="3">
    <source>
        <dbReference type="ARBA" id="ARBA00022741"/>
    </source>
</evidence>
<keyword evidence="3" id="KW-0547">Nucleotide-binding</keyword>
<sequence>MPHTNAQAQKLCVTMGPVTPANIYVHEEKYPVIGDFGFATVVYKDIRHHIACGTAGYQAPEMQMDKGYDQVADIWSVGMVLYVLLLKTDEMPKNIAAKVKNNRGIFKAEGSPSLQVTQVLQACLQVDPELRSPLNDIIVLLEAAKVGAQVAEEGEDVAEQHQVGSTPSTTEDSGEGSSLRQESVSPSTPAIQEEGWVWEAQNGATARLLSPGYATPGSKSKNDVQASSSKDALEENRAEPAQGEDQEVDGDYTKRSPLQELQELKLSSGRSSSSQDGSKTTSVTMKDDEVLKTAFEEVRLVESWFLDNVTCSGRAQRSNS</sequence>
<keyword evidence="4" id="KW-0418">Kinase</keyword>
<dbReference type="PROSITE" id="PS50011">
    <property type="entry name" value="PROTEIN_KINASE_DOM"/>
    <property type="match status" value="1"/>
</dbReference>
<accession>A0AAE0C6E7</accession>
<keyword evidence="1" id="KW-0723">Serine/threonine-protein kinase</keyword>
<dbReference type="InterPro" id="IPR011009">
    <property type="entry name" value="Kinase-like_dom_sf"/>
</dbReference>
<feature type="region of interest" description="Disordered" evidence="6">
    <location>
        <begin position="208"/>
        <end position="289"/>
    </location>
</feature>
<dbReference type="PANTHER" id="PTHR24345:SF0">
    <property type="entry name" value="CELL CYCLE SERINE_THREONINE-PROTEIN KINASE CDC5_MSD2"/>
    <property type="match status" value="1"/>
</dbReference>
<gene>
    <name evidence="8" type="ORF">CYMTET_41940</name>
</gene>
<dbReference type="GO" id="GO:0000776">
    <property type="term" value="C:kinetochore"/>
    <property type="evidence" value="ECO:0007669"/>
    <property type="project" value="TreeGrafter"/>
</dbReference>
<dbReference type="AlphaFoldDB" id="A0AAE0C6E7"/>
<dbReference type="GO" id="GO:0004674">
    <property type="term" value="F:protein serine/threonine kinase activity"/>
    <property type="evidence" value="ECO:0007669"/>
    <property type="project" value="UniProtKB-KW"/>
</dbReference>
<dbReference type="GO" id="GO:0005634">
    <property type="term" value="C:nucleus"/>
    <property type="evidence" value="ECO:0007669"/>
    <property type="project" value="TreeGrafter"/>
</dbReference>
<feature type="domain" description="Protein kinase" evidence="7">
    <location>
        <begin position="1"/>
        <end position="146"/>
    </location>
</feature>
<evidence type="ECO:0000256" key="5">
    <source>
        <dbReference type="ARBA" id="ARBA00022840"/>
    </source>
</evidence>
<dbReference type="EMBL" id="LGRX02027938">
    <property type="protein sequence ID" value="KAK3248599.1"/>
    <property type="molecule type" value="Genomic_DNA"/>
</dbReference>
<feature type="region of interest" description="Disordered" evidence="6">
    <location>
        <begin position="152"/>
        <end position="192"/>
    </location>
</feature>
<evidence type="ECO:0000256" key="2">
    <source>
        <dbReference type="ARBA" id="ARBA00022679"/>
    </source>
</evidence>
<dbReference type="Pfam" id="PF00069">
    <property type="entry name" value="Pkinase"/>
    <property type="match status" value="1"/>
</dbReference>
<evidence type="ECO:0000313" key="8">
    <source>
        <dbReference type="EMBL" id="KAK3248599.1"/>
    </source>
</evidence>
<dbReference type="Proteomes" id="UP001190700">
    <property type="component" value="Unassembled WGS sequence"/>
</dbReference>